<evidence type="ECO:0000256" key="2">
    <source>
        <dbReference type="SAM" id="MobiDB-lite"/>
    </source>
</evidence>
<dbReference type="GO" id="GO:0046872">
    <property type="term" value="F:metal ion binding"/>
    <property type="evidence" value="ECO:0007669"/>
    <property type="project" value="UniProtKB-KW"/>
</dbReference>
<dbReference type="PIRSF" id="PIRSF012702">
    <property type="entry name" value="UCP012702"/>
    <property type="match status" value="1"/>
</dbReference>
<feature type="domain" description="Microcystin LR degradation protein MlrC N-terminal" evidence="4">
    <location>
        <begin position="2"/>
        <end position="288"/>
    </location>
</feature>
<keyword evidence="1" id="KW-0378">Hydrolase</keyword>
<evidence type="ECO:0000256" key="1">
    <source>
        <dbReference type="PIRNR" id="PIRNR012702"/>
    </source>
</evidence>
<dbReference type="GO" id="GO:0006508">
    <property type="term" value="P:proteolysis"/>
    <property type="evidence" value="ECO:0007669"/>
    <property type="project" value="UniProtKB-KW"/>
</dbReference>
<dbReference type="RefSeq" id="WP_183464188.1">
    <property type="nucleotide sequence ID" value="NZ_CP050296.1"/>
</dbReference>
<dbReference type="GO" id="GO:0008237">
    <property type="term" value="F:metallopeptidase activity"/>
    <property type="evidence" value="ECO:0007669"/>
    <property type="project" value="UniProtKB-KW"/>
</dbReference>
<feature type="region of interest" description="Disordered" evidence="2">
    <location>
        <begin position="495"/>
        <end position="525"/>
    </location>
</feature>
<dbReference type="Pfam" id="PF07171">
    <property type="entry name" value="MlrC_C"/>
    <property type="match status" value="1"/>
</dbReference>
<dbReference type="InterPro" id="IPR009197">
    <property type="entry name" value="MlrC"/>
</dbReference>
<name>A0A7G6SS80_9HYPH</name>
<sequence>MRIFTASLATETNTFSPVPTDRASFDMAFYAGPGKHPETPTLCSSPIVALRRRAAKEGLTVIEGTATWAEPGGLVQRQTFEALRDEILDQLKAALPVDAVILGLHGAMVAQGYDDCEGDLLERVRAIVGPDVVIASEFDPHSHLTPKRVAASDVMAYFLEFPHTDFYERGEHVVELGLAAARGEIKPVISTFDCRMIQVLPTSREPMRSFVDRIKALHGKDGVLSVSVVHGFMAADVPEMGARILVVTDNDKAKGDALAERLGRELYELREKTAMTMLDTADGIDRALAVRAENPGKPVVIADIWDNPGGGVAGDGTVVLRAMLERGLSNVGVATIWDPIAVTFCQAAGEGAVIDLRFGGKAGPLAGEPIDARVKVLKAVAEGWQSFGPSRVTLGPTALVRIEGTEVDIILNTNRTQTFEPDIFSNIGVDPLSKDILLIKSTNHFYAGFEPIAAEIIYVSAPSSYPSNPAVTDYRKLTRPVWPRVKDPWKLPISPLVGEMPGRAEGGAKDRGLASPAGKKSNEDR</sequence>
<keyword evidence="1" id="KW-0479">Metal-binding</keyword>
<keyword evidence="1" id="KW-0482">Metalloprotease</keyword>
<comment type="function">
    <text evidence="1">Involved in peptidolytic degradation of cyclic heptapeptide hepatotoxin microcystin (MC).</text>
</comment>
<keyword evidence="1" id="KW-0645">Protease</keyword>
<gene>
    <name evidence="5" type="ORF">HB778_12595</name>
</gene>
<dbReference type="Pfam" id="PF07364">
    <property type="entry name" value="DUF1485"/>
    <property type="match status" value="1"/>
</dbReference>
<evidence type="ECO:0000313" key="6">
    <source>
        <dbReference type="Proteomes" id="UP000515465"/>
    </source>
</evidence>
<evidence type="ECO:0000259" key="4">
    <source>
        <dbReference type="Pfam" id="PF07364"/>
    </source>
</evidence>
<dbReference type="EMBL" id="CP050296">
    <property type="protein sequence ID" value="QND57362.1"/>
    <property type="molecule type" value="Genomic_DNA"/>
</dbReference>
<feature type="domain" description="Microcystin LR degradation protein MlrC C-terminal" evidence="3">
    <location>
        <begin position="301"/>
        <end position="476"/>
    </location>
</feature>
<evidence type="ECO:0000259" key="3">
    <source>
        <dbReference type="Pfam" id="PF07171"/>
    </source>
</evidence>
<proteinExistence type="inferred from homology"/>
<dbReference type="InterPro" id="IPR015995">
    <property type="entry name" value="MlrC_N"/>
</dbReference>
<comment type="similarity">
    <text evidence="1">Belongs to the peptidase M81 family.</text>
</comment>
<dbReference type="Proteomes" id="UP000515465">
    <property type="component" value="Chromosome"/>
</dbReference>
<evidence type="ECO:0000313" key="5">
    <source>
        <dbReference type="EMBL" id="QND57362.1"/>
    </source>
</evidence>
<dbReference type="InterPro" id="IPR010799">
    <property type="entry name" value="MlrC_C"/>
</dbReference>
<accession>A0A7G6SS80</accession>
<organism evidence="5 6">
    <name type="scientific">Mesorhizobium huakuii</name>
    <dbReference type="NCBI Taxonomy" id="28104"/>
    <lineage>
        <taxon>Bacteria</taxon>
        <taxon>Pseudomonadati</taxon>
        <taxon>Pseudomonadota</taxon>
        <taxon>Alphaproteobacteria</taxon>
        <taxon>Hyphomicrobiales</taxon>
        <taxon>Phyllobacteriaceae</taxon>
        <taxon>Mesorhizobium</taxon>
    </lineage>
</organism>
<comment type="cofactor">
    <cofactor evidence="1">
        <name>Zn(2+)</name>
        <dbReference type="ChEBI" id="CHEBI:29105"/>
    </cofactor>
    <text evidence="1">Binds 1 zinc ion per subunit.</text>
</comment>
<reference evidence="6" key="1">
    <citation type="journal article" date="2020" name="Mol. Plant Microbe">
        <title>Rhizobial microsymbionts of the narrowly endemic Oxytropis species growing in Kamchatka are characterized by significant genetic diversity and possess a set of genes that are associated with T3SS and T6SS secretion systems and can affect the development of symbiosis.</title>
        <authorList>
            <person name="Safronova V."/>
            <person name="Guro P."/>
            <person name="Sazanova A."/>
            <person name="Kuznetsova I."/>
            <person name="Belimov A."/>
            <person name="Yakubov V."/>
            <person name="Chirak E."/>
            <person name="Afonin A."/>
            <person name="Gogolev Y."/>
            <person name="Andronov E."/>
            <person name="Tikhonovich I."/>
        </authorList>
    </citation>
    <scope>NUCLEOTIDE SEQUENCE [LARGE SCALE GENOMIC DNA]</scope>
    <source>
        <strain evidence="6">583</strain>
    </source>
</reference>
<dbReference type="AlphaFoldDB" id="A0A7G6SS80"/>
<protein>
    <recommendedName>
        <fullName evidence="1">Microcystinase C</fullName>
        <shortName evidence="1">MlrC</shortName>
    </recommendedName>
</protein>